<gene>
    <name evidence="6" type="ORF">PSQ90_00540</name>
</gene>
<proteinExistence type="predicted"/>
<keyword evidence="3 5" id="KW-1133">Transmembrane helix</keyword>
<dbReference type="SUPFAM" id="SSF161084">
    <property type="entry name" value="MAPEG domain-like"/>
    <property type="match status" value="1"/>
</dbReference>
<evidence type="ECO:0000256" key="3">
    <source>
        <dbReference type="ARBA" id="ARBA00022989"/>
    </source>
</evidence>
<keyword evidence="4 5" id="KW-0472">Membrane</keyword>
<keyword evidence="7" id="KW-1185">Reference proteome</keyword>
<dbReference type="InterPro" id="IPR001129">
    <property type="entry name" value="Membr-assoc_MAPEG"/>
</dbReference>
<evidence type="ECO:0000256" key="2">
    <source>
        <dbReference type="ARBA" id="ARBA00022692"/>
    </source>
</evidence>
<reference evidence="6 7" key="1">
    <citation type="submission" date="2023-02" db="EMBL/GenBank/DDBJ databases">
        <title>Devosia chondri sp. nov., isolated from the phycosphere of marine algae.</title>
        <authorList>
            <person name="Kim J.M."/>
            <person name="Lee J.K."/>
            <person name="Choi B.J."/>
            <person name="Bayburt H."/>
            <person name="Jeon C.O."/>
        </authorList>
    </citation>
    <scope>NUCLEOTIDE SEQUENCE [LARGE SCALE GENOMIC DNA]</scope>
    <source>
        <strain evidence="6 7">G2-5</strain>
    </source>
</reference>
<protein>
    <submittedName>
        <fullName evidence="6">MAPEG family protein</fullName>
    </submittedName>
</protein>
<evidence type="ECO:0000256" key="1">
    <source>
        <dbReference type="ARBA" id="ARBA00004370"/>
    </source>
</evidence>
<sequence length="69" mass="7487">MFLTLSVLSIVLGEQGWLSLVGASLFLIGRVGHVVCYLKALSPWRSVAFMIALIGLLLTAIPLIPHIWA</sequence>
<feature type="transmembrane region" description="Helical" evidence="5">
    <location>
        <begin position="47"/>
        <end position="68"/>
    </location>
</feature>
<dbReference type="Pfam" id="PF01124">
    <property type="entry name" value="MAPEG"/>
    <property type="match status" value="1"/>
</dbReference>
<evidence type="ECO:0000313" key="7">
    <source>
        <dbReference type="Proteomes" id="UP001222118"/>
    </source>
</evidence>
<evidence type="ECO:0000256" key="5">
    <source>
        <dbReference type="SAM" id="Phobius"/>
    </source>
</evidence>
<dbReference type="Proteomes" id="UP001222118">
    <property type="component" value="Chromosome"/>
</dbReference>
<feature type="transmembrane region" description="Helical" evidence="5">
    <location>
        <begin position="23"/>
        <end position="40"/>
    </location>
</feature>
<dbReference type="EMBL" id="CP118247">
    <property type="protein sequence ID" value="WDR05989.1"/>
    <property type="molecule type" value="Genomic_DNA"/>
</dbReference>
<evidence type="ECO:0000256" key="4">
    <source>
        <dbReference type="ARBA" id="ARBA00023136"/>
    </source>
</evidence>
<accession>A0ABY7YXL3</accession>
<dbReference type="InterPro" id="IPR023352">
    <property type="entry name" value="MAPEG-like_dom_sf"/>
</dbReference>
<name>A0ABY7YXL3_9HYPH</name>
<dbReference type="Gene3D" id="1.20.120.550">
    <property type="entry name" value="Membrane associated eicosanoid/glutathione metabolism-like domain"/>
    <property type="match status" value="1"/>
</dbReference>
<organism evidence="6 7">
    <name type="scientific">Devosia rhodophyticola</name>
    <dbReference type="NCBI Taxonomy" id="3026423"/>
    <lineage>
        <taxon>Bacteria</taxon>
        <taxon>Pseudomonadati</taxon>
        <taxon>Pseudomonadota</taxon>
        <taxon>Alphaproteobacteria</taxon>
        <taxon>Hyphomicrobiales</taxon>
        <taxon>Devosiaceae</taxon>
        <taxon>Devosia</taxon>
    </lineage>
</organism>
<comment type="subcellular location">
    <subcellularLocation>
        <location evidence="1">Membrane</location>
    </subcellularLocation>
</comment>
<evidence type="ECO:0000313" key="6">
    <source>
        <dbReference type="EMBL" id="WDR05989.1"/>
    </source>
</evidence>
<keyword evidence="2 5" id="KW-0812">Transmembrane</keyword>